<feature type="domain" description="DUF5720" evidence="1">
    <location>
        <begin position="5"/>
        <end position="102"/>
    </location>
</feature>
<dbReference type="AlphaFoldDB" id="A0A5M9I179"/>
<name>A0A5M9I179_9FIRM</name>
<accession>A0A5M9I179</accession>
<dbReference type="EMBL" id="VMSO01000008">
    <property type="protein sequence ID" value="KAA8501556.1"/>
    <property type="molecule type" value="Genomic_DNA"/>
</dbReference>
<organism evidence="2 3">
    <name type="scientific">Mediterraneibacter catenae</name>
    <dbReference type="NCBI Taxonomy" id="2594882"/>
    <lineage>
        <taxon>Bacteria</taxon>
        <taxon>Bacillati</taxon>
        <taxon>Bacillota</taxon>
        <taxon>Clostridia</taxon>
        <taxon>Lachnospirales</taxon>
        <taxon>Lachnospiraceae</taxon>
        <taxon>Mediterraneibacter</taxon>
    </lineage>
</organism>
<proteinExistence type="predicted"/>
<dbReference type="OrthoDB" id="9807940at2"/>
<sequence length="103" mass="12039">MIMGKTIGERIEEMRIQAGAKNYKGHDYMDLSRFADDTRHMIIFDVVSDDSPWGSKGDRMRLYLNDAGYGKAMQLQKEEMIRIRSHAKVFAGHLYYDQKSMDR</sequence>
<reference evidence="2" key="1">
    <citation type="submission" date="2019-07" db="EMBL/GenBank/DDBJ databases">
        <authorList>
            <person name="Wongkuna S."/>
            <person name="Scaria J."/>
        </authorList>
    </citation>
    <scope>NUCLEOTIDE SEQUENCE [LARGE SCALE GENOMIC DNA]</scope>
    <source>
        <strain evidence="2">SW178</strain>
    </source>
</reference>
<evidence type="ECO:0000313" key="3">
    <source>
        <dbReference type="Proteomes" id="UP000322025"/>
    </source>
</evidence>
<protein>
    <recommendedName>
        <fullName evidence="1">DUF5720 domain-containing protein</fullName>
    </recommendedName>
</protein>
<dbReference type="Proteomes" id="UP000322025">
    <property type="component" value="Unassembled WGS sequence"/>
</dbReference>
<evidence type="ECO:0000259" key="1">
    <source>
        <dbReference type="Pfam" id="PF18987"/>
    </source>
</evidence>
<keyword evidence="3" id="KW-1185">Reference proteome</keyword>
<dbReference type="InterPro" id="IPR043778">
    <property type="entry name" value="DUF5720"/>
</dbReference>
<gene>
    <name evidence="2" type="ORF">FNY66_08120</name>
</gene>
<evidence type="ECO:0000313" key="2">
    <source>
        <dbReference type="EMBL" id="KAA8501556.1"/>
    </source>
</evidence>
<comment type="caution">
    <text evidence="2">The sequence shown here is derived from an EMBL/GenBank/DDBJ whole genome shotgun (WGS) entry which is preliminary data.</text>
</comment>
<dbReference type="Pfam" id="PF18987">
    <property type="entry name" value="DUF5720"/>
    <property type="match status" value="1"/>
</dbReference>